<dbReference type="RefSeq" id="XP_040704362.1">
    <property type="nucleotide sequence ID" value="XM_040850764.1"/>
</dbReference>
<proteinExistence type="predicted"/>
<evidence type="ECO:0000313" key="2">
    <source>
        <dbReference type="Proteomes" id="UP000184356"/>
    </source>
</evidence>
<sequence>MPTMLDLWEPATLDSIKLPKNTFCSLCNYWFQYIKATTWKLSCLGSVPESRSYHYLIGHPAHSAVAAFRPAVFYSATFLHPVIPRNEREAVRDTVLPLGGGKDGFSPVFVPKGTWCPTTYTQCIGAQISMVQMQENFVQGAGQMESYNHAGDIYRLMVVHVSV</sequence>
<protein>
    <submittedName>
        <fullName evidence="1">Uncharacterized protein</fullName>
    </submittedName>
</protein>
<name>A0A1L9TM92_9EURO</name>
<dbReference type="EMBL" id="KV878584">
    <property type="protein sequence ID" value="OJJ60556.1"/>
    <property type="molecule type" value="Genomic_DNA"/>
</dbReference>
<dbReference type="AlphaFoldDB" id="A0A1L9TM92"/>
<reference evidence="2" key="1">
    <citation type="journal article" date="2017" name="Genome Biol.">
        <title>Comparative genomics reveals high biological diversity and specific adaptations in the industrially and medically important fungal genus Aspergillus.</title>
        <authorList>
            <person name="de Vries R.P."/>
            <person name="Riley R."/>
            <person name="Wiebenga A."/>
            <person name="Aguilar-Osorio G."/>
            <person name="Amillis S."/>
            <person name="Uchima C.A."/>
            <person name="Anderluh G."/>
            <person name="Asadollahi M."/>
            <person name="Askin M."/>
            <person name="Barry K."/>
            <person name="Battaglia E."/>
            <person name="Bayram O."/>
            <person name="Benocci T."/>
            <person name="Braus-Stromeyer S.A."/>
            <person name="Caldana C."/>
            <person name="Canovas D."/>
            <person name="Cerqueira G.C."/>
            <person name="Chen F."/>
            <person name="Chen W."/>
            <person name="Choi C."/>
            <person name="Clum A."/>
            <person name="Dos Santos R.A."/>
            <person name="Damasio A.R."/>
            <person name="Diallinas G."/>
            <person name="Emri T."/>
            <person name="Fekete E."/>
            <person name="Flipphi M."/>
            <person name="Freyberg S."/>
            <person name="Gallo A."/>
            <person name="Gournas C."/>
            <person name="Habgood R."/>
            <person name="Hainaut M."/>
            <person name="Harispe M.L."/>
            <person name="Henrissat B."/>
            <person name="Hilden K.S."/>
            <person name="Hope R."/>
            <person name="Hossain A."/>
            <person name="Karabika E."/>
            <person name="Karaffa L."/>
            <person name="Karanyi Z."/>
            <person name="Krasevec N."/>
            <person name="Kuo A."/>
            <person name="Kusch H."/>
            <person name="LaButti K."/>
            <person name="Lagendijk E.L."/>
            <person name="Lapidus A."/>
            <person name="Levasseur A."/>
            <person name="Lindquist E."/>
            <person name="Lipzen A."/>
            <person name="Logrieco A.F."/>
            <person name="MacCabe A."/>
            <person name="Maekelae M.R."/>
            <person name="Malavazi I."/>
            <person name="Melin P."/>
            <person name="Meyer V."/>
            <person name="Mielnichuk N."/>
            <person name="Miskei M."/>
            <person name="Molnar A.P."/>
            <person name="Mule G."/>
            <person name="Ngan C.Y."/>
            <person name="Orejas M."/>
            <person name="Orosz E."/>
            <person name="Ouedraogo J.P."/>
            <person name="Overkamp K.M."/>
            <person name="Park H.-S."/>
            <person name="Perrone G."/>
            <person name="Piumi F."/>
            <person name="Punt P.J."/>
            <person name="Ram A.F."/>
            <person name="Ramon A."/>
            <person name="Rauscher S."/>
            <person name="Record E."/>
            <person name="Riano-Pachon D.M."/>
            <person name="Robert V."/>
            <person name="Roehrig J."/>
            <person name="Ruller R."/>
            <person name="Salamov A."/>
            <person name="Salih N.S."/>
            <person name="Samson R.A."/>
            <person name="Sandor E."/>
            <person name="Sanguinetti M."/>
            <person name="Schuetze T."/>
            <person name="Sepcic K."/>
            <person name="Shelest E."/>
            <person name="Sherlock G."/>
            <person name="Sophianopoulou V."/>
            <person name="Squina F.M."/>
            <person name="Sun H."/>
            <person name="Susca A."/>
            <person name="Todd R.B."/>
            <person name="Tsang A."/>
            <person name="Unkles S.E."/>
            <person name="van de Wiele N."/>
            <person name="van Rossen-Uffink D."/>
            <person name="Oliveira J.V."/>
            <person name="Vesth T.C."/>
            <person name="Visser J."/>
            <person name="Yu J.-H."/>
            <person name="Zhou M."/>
            <person name="Andersen M.R."/>
            <person name="Archer D.B."/>
            <person name="Baker S.E."/>
            <person name="Benoit I."/>
            <person name="Brakhage A.A."/>
            <person name="Braus G.H."/>
            <person name="Fischer R."/>
            <person name="Frisvad J.C."/>
            <person name="Goldman G.H."/>
            <person name="Houbraken J."/>
            <person name="Oakley B."/>
            <person name="Pocsi I."/>
            <person name="Scazzocchio C."/>
            <person name="Seiboth B."/>
            <person name="vanKuyk P.A."/>
            <person name="Wortman J."/>
            <person name="Dyer P.S."/>
            <person name="Grigoriev I.V."/>
        </authorList>
    </citation>
    <scope>NUCLEOTIDE SEQUENCE [LARGE SCALE GENOMIC DNA]</scope>
    <source>
        <strain evidence="2">CBS 593.65</strain>
    </source>
</reference>
<gene>
    <name evidence="1" type="ORF">ASPSYDRAFT_741904</name>
</gene>
<organism evidence="1 2">
    <name type="scientific">Aspergillus sydowii CBS 593.65</name>
    <dbReference type="NCBI Taxonomy" id="1036612"/>
    <lineage>
        <taxon>Eukaryota</taxon>
        <taxon>Fungi</taxon>
        <taxon>Dikarya</taxon>
        <taxon>Ascomycota</taxon>
        <taxon>Pezizomycotina</taxon>
        <taxon>Eurotiomycetes</taxon>
        <taxon>Eurotiomycetidae</taxon>
        <taxon>Eurotiales</taxon>
        <taxon>Aspergillaceae</taxon>
        <taxon>Aspergillus</taxon>
        <taxon>Aspergillus subgen. Nidulantes</taxon>
    </lineage>
</organism>
<accession>A0A1L9TM92</accession>
<dbReference type="VEuPathDB" id="FungiDB:ASPSYDRAFT_741904"/>
<dbReference type="Proteomes" id="UP000184356">
    <property type="component" value="Unassembled WGS sequence"/>
</dbReference>
<evidence type="ECO:0000313" key="1">
    <source>
        <dbReference type="EMBL" id="OJJ60556.1"/>
    </source>
</evidence>
<keyword evidence="2" id="KW-1185">Reference proteome</keyword>
<dbReference type="OrthoDB" id="1470350at2759"/>
<dbReference type="STRING" id="1036612.A0A1L9TM92"/>
<dbReference type="GeneID" id="63766837"/>